<dbReference type="RefSeq" id="XP_002678056.1">
    <property type="nucleotide sequence ID" value="XM_002678010.1"/>
</dbReference>
<accession>D2VCH6</accession>
<dbReference type="KEGG" id="ngr:NAEGRDRAFT_66574"/>
<keyword evidence="2" id="KW-1185">Reference proteome</keyword>
<organism evidence="2">
    <name type="scientific">Naegleria gruberi</name>
    <name type="common">Amoeba</name>
    <dbReference type="NCBI Taxonomy" id="5762"/>
    <lineage>
        <taxon>Eukaryota</taxon>
        <taxon>Discoba</taxon>
        <taxon>Heterolobosea</taxon>
        <taxon>Tetramitia</taxon>
        <taxon>Eutetramitia</taxon>
        <taxon>Vahlkampfiidae</taxon>
        <taxon>Naegleria</taxon>
    </lineage>
</organism>
<reference evidence="1 2" key="1">
    <citation type="journal article" date="2010" name="Cell">
        <title>The genome of Naegleria gruberi illuminates early eukaryotic versatility.</title>
        <authorList>
            <person name="Fritz-Laylin L.K."/>
            <person name="Prochnik S.E."/>
            <person name="Ginger M.L."/>
            <person name="Dacks J.B."/>
            <person name="Carpenter M.L."/>
            <person name="Field M.C."/>
            <person name="Kuo A."/>
            <person name="Paredez A."/>
            <person name="Chapman J."/>
            <person name="Pham J."/>
            <person name="Shu S."/>
            <person name="Neupane R."/>
            <person name="Cipriano M."/>
            <person name="Mancuso J."/>
            <person name="Tu H."/>
            <person name="Salamov A."/>
            <person name="Lindquist E."/>
            <person name="Shapiro H."/>
            <person name="Lucas S."/>
            <person name="Grigoriev I.V."/>
            <person name="Cande W.Z."/>
            <person name="Fulton C."/>
            <person name="Rokhsar D.S."/>
            <person name="Dawson S.C."/>
        </authorList>
    </citation>
    <scope>NUCLEOTIDE SEQUENCE [LARGE SCALE GENOMIC DNA]</scope>
    <source>
        <strain evidence="1 2">NEG-M</strain>
    </source>
</reference>
<evidence type="ECO:0000313" key="1">
    <source>
        <dbReference type="EMBL" id="EFC45312.1"/>
    </source>
</evidence>
<dbReference type="InParanoid" id="D2VCH6"/>
<dbReference type="GeneID" id="8850619"/>
<proteinExistence type="predicted"/>
<sequence length="381" mass="45687">MNDLKLVEKIDFDRFNLIRTQNNYSLMANMMKRLYYYKELKWFLYYLDNYENTKVEWTDRLFINGCDFDQLINHGEDNIYEMNDYEMVEGDYNISLSLVGVTIDDENYFKYLQNEFGNIRISNFELVFAHTEEFSFWIREAIYYTDCSEISNKISSFKTSKVEALGYVKRCARACGVVPSLVPRGDLFFKLIYRNNSLDWKLCKWMYRNSVIPIFEVLNFMYRSDIMCYCFDQIISLAKFYYLEEKTFNTFQSQYATFRKQPKVVECVDRLIELFSIVVEKGKEEELFNSTQPPNVLKMAQLLDKKTITRYNYLRSSSLINEDASMNFSFYSWENDFIYAYFQRKPKNIVSLQLPTTLQNNSKQQLVDINTFDLEELDSYK</sequence>
<evidence type="ECO:0000313" key="2">
    <source>
        <dbReference type="Proteomes" id="UP000006671"/>
    </source>
</evidence>
<protein>
    <submittedName>
        <fullName evidence="1">Predicted protein</fullName>
    </submittedName>
</protein>
<name>D2VCH6_NAEGR</name>
<dbReference type="VEuPathDB" id="AmoebaDB:NAEGRDRAFT_66574"/>
<dbReference type="Proteomes" id="UP000006671">
    <property type="component" value="Unassembled WGS sequence"/>
</dbReference>
<dbReference type="EMBL" id="GG738863">
    <property type="protein sequence ID" value="EFC45312.1"/>
    <property type="molecule type" value="Genomic_DNA"/>
</dbReference>
<dbReference type="AlphaFoldDB" id="D2VCH6"/>
<gene>
    <name evidence="1" type="ORF">NAEGRDRAFT_66574</name>
</gene>